<dbReference type="STRING" id="1095629.A0A0C9WT52"/>
<dbReference type="InterPro" id="IPR040976">
    <property type="entry name" value="Pkinase_fungal"/>
</dbReference>
<dbReference type="InterPro" id="IPR000719">
    <property type="entry name" value="Prot_kinase_dom"/>
</dbReference>
<dbReference type="Gene3D" id="1.10.510.10">
    <property type="entry name" value="Transferase(Phosphotransferase) domain 1"/>
    <property type="match status" value="1"/>
</dbReference>
<name>A0A0C9WT52_9AGAR</name>
<dbReference type="HOGENOM" id="CLU_070490_0_0_1"/>
<dbReference type="OrthoDB" id="3260094at2759"/>
<sequence length="267" mass="30009">MTVDFFSGNVSKIRVQDQEFNVIKHIYSSLVLFGRGTHIFLVQDKDGKSHILKDAWLLANQGMSEITILSTISKKLQEDSSPDAQKFQSMHPRFIVGEEIEDSTKKRRGRASDPPPERLHRRVVTGPVGDTLTSFRSREEFVKVLLDCVDWLEFLHKKCEIVHGDLSVNNIVIYRSPLPHPPPKDHDGKRPLARTTRANMATQAIVTPAPKEGVAEDLPVSGIVIDYDYARQIGTTTEKTSGTLPFMSLASLDKNNRGKYVHNPSHD</sequence>
<dbReference type="GO" id="GO:0005524">
    <property type="term" value="F:ATP binding"/>
    <property type="evidence" value="ECO:0007669"/>
    <property type="project" value="InterPro"/>
</dbReference>
<proteinExistence type="predicted"/>
<evidence type="ECO:0000256" key="1">
    <source>
        <dbReference type="SAM" id="MobiDB-lite"/>
    </source>
</evidence>
<feature type="domain" description="Protein kinase" evidence="2">
    <location>
        <begin position="27"/>
        <end position="267"/>
    </location>
</feature>
<dbReference type="AlphaFoldDB" id="A0A0C9WT52"/>
<accession>A0A0C9WT52</accession>
<evidence type="ECO:0000313" key="4">
    <source>
        <dbReference type="Proteomes" id="UP000054477"/>
    </source>
</evidence>
<reference evidence="4" key="2">
    <citation type="submission" date="2015-01" db="EMBL/GenBank/DDBJ databases">
        <title>Evolutionary Origins and Diversification of the Mycorrhizal Mutualists.</title>
        <authorList>
            <consortium name="DOE Joint Genome Institute"/>
            <consortium name="Mycorrhizal Genomics Consortium"/>
            <person name="Kohler A."/>
            <person name="Kuo A."/>
            <person name="Nagy L.G."/>
            <person name="Floudas D."/>
            <person name="Copeland A."/>
            <person name="Barry K.W."/>
            <person name="Cichocki N."/>
            <person name="Veneault-Fourrey C."/>
            <person name="LaButti K."/>
            <person name="Lindquist E.A."/>
            <person name="Lipzen A."/>
            <person name="Lundell T."/>
            <person name="Morin E."/>
            <person name="Murat C."/>
            <person name="Riley R."/>
            <person name="Ohm R."/>
            <person name="Sun H."/>
            <person name="Tunlid A."/>
            <person name="Henrissat B."/>
            <person name="Grigoriev I.V."/>
            <person name="Hibbett D.S."/>
            <person name="Martin F."/>
        </authorList>
    </citation>
    <scope>NUCLEOTIDE SEQUENCE [LARGE SCALE GENOMIC DNA]</scope>
    <source>
        <strain evidence="4">LaAM-08-1</strain>
    </source>
</reference>
<dbReference type="InterPro" id="IPR011009">
    <property type="entry name" value="Kinase-like_dom_sf"/>
</dbReference>
<dbReference type="EMBL" id="KN839014">
    <property type="protein sequence ID" value="KIJ91393.1"/>
    <property type="molecule type" value="Genomic_DNA"/>
</dbReference>
<reference evidence="3 4" key="1">
    <citation type="submission" date="2014-04" db="EMBL/GenBank/DDBJ databases">
        <authorList>
            <consortium name="DOE Joint Genome Institute"/>
            <person name="Kuo A."/>
            <person name="Kohler A."/>
            <person name="Nagy L.G."/>
            <person name="Floudas D."/>
            <person name="Copeland A."/>
            <person name="Barry K.W."/>
            <person name="Cichocki N."/>
            <person name="Veneault-Fourrey C."/>
            <person name="LaButti K."/>
            <person name="Lindquist E.A."/>
            <person name="Lipzen A."/>
            <person name="Lundell T."/>
            <person name="Morin E."/>
            <person name="Murat C."/>
            <person name="Sun H."/>
            <person name="Tunlid A."/>
            <person name="Henrissat B."/>
            <person name="Grigoriev I.V."/>
            <person name="Hibbett D.S."/>
            <person name="Martin F."/>
            <person name="Nordberg H.P."/>
            <person name="Cantor M.N."/>
            <person name="Hua S.X."/>
        </authorList>
    </citation>
    <scope>NUCLEOTIDE SEQUENCE [LARGE SCALE GENOMIC DNA]</scope>
    <source>
        <strain evidence="3 4">LaAM-08-1</strain>
    </source>
</reference>
<feature type="region of interest" description="Disordered" evidence="1">
    <location>
        <begin position="98"/>
        <end position="122"/>
    </location>
</feature>
<keyword evidence="4" id="KW-1185">Reference proteome</keyword>
<evidence type="ECO:0000313" key="3">
    <source>
        <dbReference type="EMBL" id="KIJ91393.1"/>
    </source>
</evidence>
<evidence type="ECO:0000259" key="2">
    <source>
        <dbReference type="PROSITE" id="PS50011"/>
    </source>
</evidence>
<dbReference type="PROSITE" id="PS50011">
    <property type="entry name" value="PROTEIN_KINASE_DOM"/>
    <property type="match status" value="1"/>
</dbReference>
<gene>
    <name evidence="3" type="ORF">K443DRAFT_14429</name>
</gene>
<dbReference type="GO" id="GO:0004672">
    <property type="term" value="F:protein kinase activity"/>
    <property type="evidence" value="ECO:0007669"/>
    <property type="project" value="InterPro"/>
</dbReference>
<dbReference type="PROSITE" id="PS00109">
    <property type="entry name" value="PROTEIN_KINASE_TYR"/>
    <property type="match status" value="1"/>
</dbReference>
<protein>
    <recommendedName>
        <fullName evidence="2">Protein kinase domain-containing protein</fullName>
    </recommendedName>
</protein>
<organism evidence="3 4">
    <name type="scientific">Laccaria amethystina LaAM-08-1</name>
    <dbReference type="NCBI Taxonomy" id="1095629"/>
    <lineage>
        <taxon>Eukaryota</taxon>
        <taxon>Fungi</taxon>
        <taxon>Dikarya</taxon>
        <taxon>Basidiomycota</taxon>
        <taxon>Agaricomycotina</taxon>
        <taxon>Agaricomycetes</taxon>
        <taxon>Agaricomycetidae</taxon>
        <taxon>Agaricales</taxon>
        <taxon>Agaricineae</taxon>
        <taxon>Hydnangiaceae</taxon>
        <taxon>Laccaria</taxon>
    </lineage>
</organism>
<dbReference type="Pfam" id="PF17667">
    <property type="entry name" value="Pkinase_fungal"/>
    <property type="match status" value="2"/>
</dbReference>
<dbReference type="Proteomes" id="UP000054477">
    <property type="component" value="Unassembled WGS sequence"/>
</dbReference>
<dbReference type="SUPFAM" id="SSF56112">
    <property type="entry name" value="Protein kinase-like (PK-like)"/>
    <property type="match status" value="1"/>
</dbReference>
<dbReference type="InterPro" id="IPR008266">
    <property type="entry name" value="Tyr_kinase_AS"/>
</dbReference>